<dbReference type="AlphaFoldDB" id="A0AAP2CQ92"/>
<dbReference type="EMBL" id="JADQAZ010000002">
    <property type="protein sequence ID" value="MBT0958118.1"/>
    <property type="molecule type" value="Genomic_DNA"/>
</dbReference>
<comment type="caution">
    <text evidence="2">The sequence shown here is derived from an EMBL/GenBank/DDBJ whole genome shotgun (WGS) entry which is preliminary data.</text>
</comment>
<evidence type="ECO:0000256" key="1">
    <source>
        <dbReference type="SAM" id="MobiDB-lite"/>
    </source>
</evidence>
<sequence length="426" mass="45144">MAEENGGGTAAPPATPQGNPPSGSVSATATCCPSVSTFDASGNDSRVRGFDGRTNLAQNRGADEYWIPPGAAKSVPGDPYTQDGAAWVSVGLGETTELEISFEGHSSNICLTNCRFESANPGIVSVATTQVSASGVPFVLRGVSEGETTVKVTCDGADMGWVHVVCYAPIQINTGVGSLIGHFSRSANYSVSGLTQMLNQIYKPALIRFAIEDLGDIDLRGNPIFTGVEAQGPDVLQESYVSEGFGDLMGRPYFMSGPVIFTTIDAVRAEVGAVTGFKLPLLYYVPKDVPSKANGMVPEVGSGPAFAFKDYQGAEAPYGLSDSYAVLAHEIGHACGLEHPDRADSSQLPEHLLASIGQPIQDEPATNAERAVVVGDKPVTSAKNLPALMARDPLNLMGYWPVMNEQLYMRKNQWDTVRRNITKYIG</sequence>
<evidence type="ECO:0000313" key="2">
    <source>
        <dbReference type="EMBL" id="MBT0958118.1"/>
    </source>
</evidence>
<dbReference type="RefSeq" id="WP_327794333.1">
    <property type="nucleotide sequence ID" value="NZ_JADQAZ010000002.1"/>
</dbReference>
<gene>
    <name evidence="2" type="ORF">IV417_12035</name>
</gene>
<keyword evidence="3" id="KW-1185">Reference proteome</keyword>
<protein>
    <submittedName>
        <fullName evidence="2">Uncharacterized protein</fullName>
    </submittedName>
</protein>
<proteinExistence type="predicted"/>
<accession>A0AAP2CQ92</accession>
<dbReference type="InterPro" id="IPR024079">
    <property type="entry name" value="MetalloPept_cat_dom_sf"/>
</dbReference>
<organism evidence="2 3">
    <name type="scientific">Harenicola maris</name>
    <dbReference type="NCBI Taxonomy" id="2841044"/>
    <lineage>
        <taxon>Bacteria</taxon>
        <taxon>Pseudomonadati</taxon>
        <taxon>Pseudomonadota</taxon>
        <taxon>Alphaproteobacteria</taxon>
        <taxon>Rhodobacterales</taxon>
        <taxon>Paracoccaceae</taxon>
        <taxon>Harenicola</taxon>
    </lineage>
</organism>
<feature type="compositionally biased region" description="Polar residues" evidence="1">
    <location>
        <begin position="20"/>
        <end position="29"/>
    </location>
</feature>
<dbReference type="SUPFAM" id="SSF55486">
    <property type="entry name" value="Metalloproteases ('zincins'), catalytic domain"/>
    <property type="match status" value="1"/>
</dbReference>
<feature type="region of interest" description="Disordered" evidence="1">
    <location>
        <begin position="1"/>
        <end position="29"/>
    </location>
</feature>
<reference evidence="2 3" key="1">
    <citation type="journal article" date="2021" name="Arch. Microbiol.">
        <title>Harenicola maris gen. nov., sp. nov. isolated from the Sea of Japan shallow sediments.</title>
        <authorList>
            <person name="Romanenko L.A."/>
            <person name="Kurilenko V.V."/>
            <person name="Chernysheva N.Y."/>
            <person name="Tekutyeva L.A."/>
            <person name="Velansky P.V."/>
            <person name="Svetashev V.I."/>
            <person name="Isaeva M.P."/>
        </authorList>
    </citation>
    <scope>NUCLEOTIDE SEQUENCE [LARGE SCALE GENOMIC DNA]</scope>
    <source>
        <strain evidence="2 3">KMM 3653</strain>
    </source>
</reference>
<name>A0AAP2CQ92_9RHOB</name>
<dbReference type="GO" id="GO:0008237">
    <property type="term" value="F:metallopeptidase activity"/>
    <property type="evidence" value="ECO:0007669"/>
    <property type="project" value="InterPro"/>
</dbReference>
<dbReference type="Proteomes" id="UP001315686">
    <property type="component" value="Unassembled WGS sequence"/>
</dbReference>
<dbReference type="Gene3D" id="3.40.390.10">
    <property type="entry name" value="Collagenase (Catalytic Domain)"/>
    <property type="match status" value="1"/>
</dbReference>
<evidence type="ECO:0000313" key="3">
    <source>
        <dbReference type="Proteomes" id="UP001315686"/>
    </source>
</evidence>